<evidence type="ECO:0000256" key="2">
    <source>
        <dbReference type="ARBA" id="ARBA00022821"/>
    </source>
</evidence>
<organism evidence="3 4">
    <name type="scientific">Anisodus tanguticus</name>
    <dbReference type="NCBI Taxonomy" id="243964"/>
    <lineage>
        <taxon>Eukaryota</taxon>
        <taxon>Viridiplantae</taxon>
        <taxon>Streptophyta</taxon>
        <taxon>Embryophyta</taxon>
        <taxon>Tracheophyta</taxon>
        <taxon>Spermatophyta</taxon>
        <taxon>Magnoliopsida</taxon>
        <taxon>eudicotyledons</taxon>
        <taxon>Gunneridae</taxon>
        <taxon>Pentapetalae</taxon>
        <taxon>asterids</taxon>
        <taxon>lamiids</taxon>
        <taxon>Solanales</taxon>
        <taxon>Solanaceae</taxon>
        <taxon>Solanoideae</taxon>
        <taxon>Hyoscyameae</taxon>
        <taxon>Anisodus</taxon>
    </lineage>
</organism>
<dbReference type="GO" id="GO:0006952">
    <property type="term" value="P:defense response"/>
    <property type="evidence" value="ECO:0007669"/>
    <property type="project" value="UniProtKB-KW"/>
</dbReference>
<sequence>MEAHKVIEIGILSEKEAWILFRQKAGNSADDPSLLDIAKDVMNECKGLPLAIITAAGAQKCKTKHSWEDALVQLQRSAPSNIPGVLTNMYQPLKLSYDHLESDEASNLGLSSKLTRFDLEVCERGYTCFRSSLMALDVTESTQLGDWIRQMLRNSECVRSVGKGSKNVLTELQVDGFQNEIVMH</sequence>
<dbReference type="GO" id="GO:0043531">
    <property type="term" value="F:ADP binding"/>
    <property type="evidence" value="ECO:0007669"/>
    <property type="project" value="InterPro"/>
</dbReference>
<dbReference type="Proteomes" id="UP001291623">
    <property type="component" value="Unassembled WGS sequence"/>
</dbReference>
<dbReference type="InterPro" id="IPR027417">
    <property type="entry name" value="P-loop_NTPase"/>
</dbReference>
<gene>
    <name evidence="3" type="ORF">RND71_014210</name>
</gene>
<evidence type="ECO:0000256" key="1">
    <source>
        <dbReference type="ARBA" id="ARBA00022614"/>
    </source>
</evidence>
<dbReference type="SUPFAM" id="SSF52540">
    <property type="entry name" value="P-loop containing nucleoside triphosphate hydrolases"/>
    <property type="match status" value="1"/>
</dbReference>
<evidence type="ECO:0000313" key="3">
    <source>
        <dbReference type="EMBL" id="KAK4366330.1"/>
    </source>
</evidence>
<dbReference type="PANTHER" id="PTHR33463:SF198">
    <property type="entry name" value="RPP4C3"/>
    <property type="match status" value="1"/>
</dbReference>
<keyword evidence="2" id="KW-0611">Plant defense</keyword>
<evidence type="ECO:0000313" key="4">
    <source>
        <dbReference type="Proteomes" id="UP001291623"/>
    </source>
</evidence>
<protein>
    <recommendedName>
        <fullName evidence="5">NB-ARC domain-containing protein</fullName>
    </recommendedName>
</protein>
<dbReference type="InterPro" id="IPR042197">
    <property type="entry name" value="Apaf_helical"/>
</dbReference>
<dbReference type="AlphaFoldDB" id="A0AAE1SAB1"/>
<name>A0AAE1SAB1_9SOLA</name>
<dbReference type="GO" id="GO:0005524">
    <property type="term" value="F:ATP binding"/>
    <property type="evidence" value="ECO:0007669"/>
    <property type="project" value="UniProtKB-KW"/>
</dbReference>
<keyword evidence="4" id="KW-1185">Reference proteome</keyword>
<dbReference type="Gene3D" id="1.10.8.430">
    <property type="entry name" value="Helical domain of apoptotic protease-activating factors"/>
    <property type="match status" value="1"/>
</dbReference>
<reference evidence="3" key="1">
    <citation type="submission" date="2023-12" db="EMBL/GenBank/DDBJ databases">
        <title>Genome assembly of Anisodus tanguticus.</title>
        <authorList>
            <person name="Wang Y.-J."/>
        </authorList>
    </citation>
    <scope>NUCLEOTIDE SEQUENCE</scope>
    <source>
        <strain evidence="3">KB-2021</strain>
        <tissue evidence="3">Leaf</tissue>
    </source>
</reference>
<dbReference type="EMBL" id="JAVYJV010000007">
    <property type="protein sequence ID" value="KAK4366330.1"/>
    <property type="molecule type" value="Genomic_DNA"/>
</dbReference>
<proteinExistence type="predicted"/>
<accession>A0AAE1SAB1</accession>
<evidence type="ECO:0008006" key="5">
    <source>
        <dbReference type="Google" id="ProtNLM"/>
    </source>
</evidence>
<dbReference type="InterPro" id="IPR050905">
    <property type="entry name" value="Plant_NBS-LRR"/>
</dbReference>
<dbReference type="PANTHER" id="PTHR33463">
    <property type="entry name" value="NB-ARC DOMAIN-CONTAINING PROTEIN-RELATED"/>
    <property type="match status" value="1"/>
</dbReference>
<keyword evidence="1" id="KW-0433">Leucine-rich repeat</keyword>
<comment type="caution">
    <text evidence="3">The sequence shown here is derived from an EMBL/GenBank/DDBJ whole genome shotgun (WGS) entry which is preliminary data.</text>
</comment>